<organism evidence="2 3">
    <name type="scientific">Kitasatospora acidiphila</name>
    <dbReference type="NCBI Taxonomy" id="2567942"/>
    <lineage>
        <taxon>Bacteria</taxon>
        <taxon>Bacillati</taxon>
        <taxon>Actinomycetota</taxon>
        <taxon>Actinomycetes</taxon>
        <taxon>Kitasatosporales</taxon>
        <taxon>Streptomycetaceae</taxon>
        <taxon>Kitasatospora</taxon>
    </lineage>
</organism>
<evidence type="ECO:0000256" key="1">
    <source>
        <dbReference type="SAM" id="SignalP"/>
    </source>
</evidence>
<comment type="caution">
    <text evidence="2">The sequence shown here is derived from an EMBL/GenBank/DDBJ whole genome shotgun (WGS) entry which is preliminary data.</text>
</comment>
<protein>
    <submittedName>
        <fullName evidence="2">Uncharacterized protein</fullName>
    </submittedName>
</protein>
<proteinExistence type="predicted"/>
<dbReference type="RefSeq" id="WP_141634828.1">
    <property type="nucleotide sequence ID" value="NZ_VIGB01000003.1"/>
</dbReference>
<reference evidence="2 3" key="1">
    <citation type="submission" date="2019-06" db="EMBL/GenBank/DDBJ databases">
        <title>Description of Kitasatospora acidophila sp. nov. isolated from pine grove soil, and reclassification of Streptomyces novaecaesareae to Kitasatospora novaeceasareae comb. nov.</title>
        <authorList>
            <person name="Kim M.J."/>
        </authorList>
    </citation>
    <scope>NUCLEOTIDE SEQUENCE [LARGE SCALE GENOMIC DNA]</scope>
    <source>
        <strain evidence="2 3">MMS16-CNU292</strain>
    </source>
</reference>
<evidence type="ECO:0000313" key="3">
    <source>
        <dbReference type="Proteomes" id="UP000319103"/>
    </source>
</evidence>
<accession>A0A540W5F4</accession>
<dbReference type="EMBL" id="VIGB01000003">
    <property type="protein sequence ID" value="TQF04242.1"/>
    <property type="molecule type" value="Genomic_DNA"/>
</dbReference>
<name>A0A540W5F4_9ACTN</name>
<evidence type="ECO:0000313" key="2">
    <source>
        <dbReference type="EMBL" id="TQF04242.1"/>
    </source>
</evidence>
<keyword evidence="3" id="KW-1185">Reference proteome</keyword>
<dbReference type="AlphaFoldDB" id="A0A540W5F4"/>
<gene>
    <name evidence="2" type="ORF">E6W39_20935</name>
</gene>
<keyword evidence="1" id="KW-0732">Signal</keyword>
<dbReference type="Proteomes" id="UP000319103">
    <property type="component" value="Unassembled WGS sequence"/>
</dbReference>
<feature type="signal peptide" evidence="1">
    <location>
        <begin position="1"/>
        <end position="29"/>
    </location>
</feature>
<feature type="chain" id="PRO_5022241412" evidence="1">
    <location>
        <begin position="30"/>
        <end position="150"/>
    </location>
</feature>
<sequence length="150" mass="15613">MSRHFGFVAAGVASAALALTAFGATAASAAPSAGDCGGNPYHLRVVQAIDVSASGKSLIGQNTKYTCGDDDGQFIPVGKPKKFTFAPGAKAFLLNRVHDQQVSVTDLLQRVHACKANPGAVQYPASCRSQYVITVNKTGAITTIAQRYQP</sequence>